<dbReference type="AlphaFoldDB" id="A0A2A6LVW7"/>
<comment type="caution">
    <text evidence="2">The sequence shown here is derived from an EMBL/GenBank/DDBJ whole genome shotgun (WGS) entry which is preliminary data.</text>
</comment>
<sequence>MSSVSAVNVQEHEQSYSNQSYGAARTFFYAKPLMLAKTDAEAPSDDQIAKDQGTVQFHLIGQKTDDPKYSSIMNENQDNLLAMGGLIHDYMHTHYPDIDSKKLDINTWSNVVGNIPDLSIGAQKQKSYSNKFVGTSVSGTFLSLIAKAIITDGASLLTDFQSFLTEMGNLTFSVSSKAQQYKALTCTYQSYLLDNGAGGYLDYGAIVLRQIEFKEYFLELKSSCSSTQFVNVDMDYTEVTNLIQTRRIRKGGPDYKNFQELINKNSTEQFKKAKNFFNGGSTPQQDIKPQV</sequence>
<proteinExistence type="predicted"/>
<feature type="domain" description="Virulence factor Evf" evidence="1">
    <location>
        <begin position="50"/>
        <end position="279"/>
    </location>
</feature>
<reference evidence="2 3" key="1">
    <citation type="submission" date="2017-09" db="EMBL/GenBank/DDBJ databases">
        <title>Comparative genomics of rhizobia isolated from Phaseolus vulgaris in China.</title>
        <authorList>
            <person name="Tong W."/>
        </authorList>
    </citation>
    <scope>NUCLEOTIDE SEQUENCE [LARGE SCALE GENOMIC DNA]</scope>
    <source>
        <strain evidence="2 3">PCH1</strain>
    </source>
</reference>
<dbReference type="EMBL" id="NWTC01000013">
    <property type="protein sequence ID" value="PDT46477.1"/>
    <property type="molecule type" value="Genomic_DNA"/>
</dbReference>
<gene>
    <name evidence="2" type="ORF">CO661_17940</name>
</gene>
<accession>A0A2A6LVW7</accession>
<dbReference type="Pfam" id="PF18270">
    <property type="entry name" value="Evf"/>
    <property type="match status" value="1"/>
</dbReference>
<evidence type="ECO:0000313" key="2">
    <source>
        <dbReference type="EMBL" id="PDT46477.1"/>
    </source>
</evidence>
<dbReference type="Proteomes" id="UP000220353">
    <property type="component" value="Unassembled WGS sequence"/>
</dbReference>
<name>A0A2A6LVW7_RHIFR</name>
<evidence type="ECO:0000259" key="1">
    <source>
        <dbReference type="Pfam" id="PF18270"/>
    </source>
</evidence>
<dbReference type="InterPro" id="IPR041576">
    <property type="entry name" value="Evf"/>
</dbReference>
<evidence type="ECO:0000313" key="3">
    <source>
        <dbReference type="Proteomes" id="UP000220353"/>
    </source>
</evidence>
<protein>
    <recommendedName>
        <fullName evidence="1">Virulence factor Evf domain-containing protein</fullName>
    </recommendedName>
</protein>
<dbReference type="RefSeq" id="WP_097587239.1">
    <property type="nucleotide sequence ID" value="NZ_NWTC01000013.1"/>
</dbReference>
<organism evidence="2 3">
    <name type="scientific">Rhizobium fredii</name>
    <name type="common">Sinorhizobium fredii</name>
    <dbReference type="NCBI Taxonomy" id="380"/>
    <lineage>
        <taxon>Bacteria</taxon>
        <taxon>Pseudomonadati</taxon>
        <taxon>Pseudomonadota</taxon>
        <taxon>Alphaproteobacteria</taxon>
        <taxon>Hyphomicrobiales</taxon>
        <taxon>Rhizobiaceae</taxon>
        <taxon>Sinorhizobium/Ensifer group</taxon>
        <taxon>Sinorhizobium</taxon>
    </lineage>
</organism>